<name>A0ABY4E2B4_9NEIS</name>
<dbReference type="Proteomes" id="UP000832011">
    <property type="component" value="Chromosome"/>
</dbReference>
<protein>
    <submittedName>
        <fullName evidence="8">Multicopper oxidase family protein</fullName>
    </submittedName>
</protein>
<reference evidence="8 9" key="1">
    <citation type="journal article" date="2022" name="Res Sq">
        <title>Evolution of multicellular longitudinally dividing oral cavity symbionts (Neisseriaceae).</title>
        <authorList>
            <person name="Nyongesa S."/>
            <person name="Weber P."/>
            <person name="Bernet E."/>
            <person name="Pullido F."/>
            <person name="Nieckarz M."/>
            <person name="Delaby M."/>
            <person name="Nieves C."/>
            <person name="Viehboeck T."/>
            <person name="Krause N."/>
            <person name="Rivera-Millot A."/>
            <person name="Nakamura A."/>
            <person name="Vischer N."/>
            <person name="VanNieuwenhze M."/>
            <person name="Brun Y."/>
            <person name="Cava F."/>
            <person name="Bulgheresi S."/>
            <person name="Veyrier F."/>
        </authorList>
    </citation>
    <scope>NUCLEOTIDE SEQUENCE [LARGE SCALE GENOMIC DNA]</scope>
    <source>
        <strain evidence="8 9">SN4</strain>
    </source>
</reference>
<evidence type="ECO:0000259" key="6">
    <source>
        <dbReference type="Pfam" id="PF07731"/>
    </source>
</evidence>
<evidence type="ECO:0000256" key="3">
    <source>
        <dbReference type="ARBA" id="ARBA00023002"/>
    </source>
</evidence>
<evidence type="ECO:0000313" key="8">
    <source>
        <dbReference type="EMBL" id="UOO89919.1"/>
    </source>
</evidence>
<evidence type="ECO:0000313" key="9">
    <source>
        <dbReference type="Proteomes" id="UP000832011"/>
    </source>
</evidence>
<dbReference type="InterPro" id="IPR045087">
    <property type="entry name" value="Cu-oxidase_fam"/>
</dbReference>
<dbReference type="PROSITE" id="PS00080">
    <property type="entry name" value="MULTICOPPER_OXIDASE2"/>
    <property type="match status" value="1"/>
</dbReference>
<evidence type="ECO:0000256" key="5">
    <source>
        <dbReference type="SAM" id="SignalP"/>
    </source>
</evidence>
<feature type="chain" id="PRO_5046800179" evidence="5">
    <location>
        <begin position="23"/>
        <end position="519"/>
    </location>
</feature>
<dbReference type="InterPro" id="IPR002355">
    <property type="entry name" value="Cu_oxidase_Cu_BS"/>
</dbReference>
<feature type="domain" description="Plastocyanin-like" evidence="6">
    <location>
        <begin position="410"/>
        <end position="518"/>
    </location>
</feature>
<accession>A0ABY4E2B4</accession>
<proteinExistence type="predicted"/>
<comment type="subcellular location">
    <subcellularLocation>
        <location evidence="1">Cell outer membrane</location>
        <topology evidence="1">Lipid-anchor</topology>
    </subcellularLocation>
</comment>
<dbReference type="Gene3D" id="2.60.40.420">
    <property type="entry name" value="Cupredoxins - blue copper proteins"/>
    <property type="match status" value="3"/>
</dbReference>
<evidence type="ECO:0000256" key="2">
    <source>
        <dbReference type="ARBA" id="ARBA00022723"/>
    </source>
</evidence>
<keyword evidence="2" id="KW-0479">Metal-binding</keyword>
<dbReference type="InterPro" id="IPR011706">
    <property type="entry name" value="Cu-oxidase_C"/>
</dbReference>
<dbReference type="PROSITE" id="PS51257">
    <property type="entry name" value="PROKAR_LIPOPROTEIN"/>
    <property type="match status" value="1"/>
</dbReference>
<evidence type="ECO:0000256" key="1">
    <source>
        <dbReference type="ARBA" id="ARBA00004459"/>
    </source>
</evidence>
<gene>
    <name evidence="8" type="ORF">LVJ82_02725</name>
</gene>
<dbReference type="Pfam" id="PF07732">
    <property type="entry name" value="Cu-oxidase_3"/>
    <property type="match status" value="1"/>
</dbReference>
<dbReference type="RefSeq" id="WP_234333044.1">
    <property type="nucleotide sequence ID" value="NZ_CABKVG010000008.1"/>
</dbReference>
<dbReference type="PANTHER" id="PTHR11709:SF2">
    <property type="entry name" value="MULTICOPPER OXIDASE LPR1"/>
    <property type="match status" value="1"/>
</dbReference>
<keyword evidence="3" id="KW-0560">Oxidoreductase</keyword>
<dbReference type="Pfam" id="PF07731">
    <property type="entry name" value="Cu-oxidase_2"/>
    <property type="match status" value="1"/>
</dbReference>
<sequence>MINRRRFLTYGIGVSAASLAMACNKSAANSDGHAMHGQAASPAANAMSHQNMDHSGHQMGGMNGMNHATNPDDLLPVQALPVGAALAALPLLANESKQAGKFTGRLTAKAHTLSLAKGVQSEFWLYNGVLGGPQIVVYEGDEVSIHFTNELKQETTVHWHGLPVPPEQDGNPHDPVKPGQSLTYTFKLPQGCAGTYWYHTHAHELSAEQAFRGLAGTFIVKSRQDPMADWPEQHWLFTDLRLDKNGKIPDNNMMDWMNGREGQFVLLNGQLQPKISIKTATRIRVWNACNARYLKLHIPDCDIIVIGTDGGLLERPQAPVSELLIVPAERYEIVLKPRKTGMLSLQNLPYNREKMMEKFHPVTTPLAQIVYTASDKALPKHLRSLPSFGKATAEHTVGFSEEMGAGLKQMFKVNGKTFDMQRIDATSKLGATEDWLVSNASHMDHPFHLHGTQFEIIEFIDSAESSKPAYRSLKDTVNLKPYQSVRVRCRQDFAGLRMFHCHILEHESLGMMGQVMVKA</sequence>
<dbReference type="SUPFAM" id="SSF49503">
    <property type="entry name" value="Cupredoxins"/>
    <property type="match status" value="3"/>
</dbReference>
<feature type="domain" description="Plastocyanin-like" evidence="7">
    <location>
        <begin position="110"/>
        <end position="224"/>
    </location>
</feature>
<dbReference type="PANTHER" id="PTHR11709">
    <property type="entry name" value="MULTI-COPPER OXIDASE"/>
    <property type="match status" value="1"/>
</dbReference>
<keyword evidence="9" id="KW-1185">Reference proteome</keyword>
<dbReference type="CDD" id="cd13881">
    <property type="entry name" value="CuRO_2_McoC_like"/>
    <property type="match status" value="1"/>
</dbReference>
<dbReference type="InterPro" id="IPR011707">
    <property type="entry name" value="Cu-oxidase-like_N"/>
</dbReference>
<dbReference type="InterPro" id="IPR008972">
    <property type="entry name" value="Cupredoxin"/>
</dbReference>
<evidence type="ECO:0000256" key="4">
    <source>
        <dbReference type="SAM" id="MobiDB-lite"/>
    </source>
</evidence>
<evidence type="ECO:0000259" key="7">
    <source>
        <dbReference type="Pfam" id="PF07732"/>
    </source>
</evidence>
<keyword evidence="5" id="KW-0732">Signal</keyword>
<dbReference type="EMBL" id="CP091511">
    <property type="protein sequence ID" value="UOO89919.1"/>
    <property type="molecule type" value="Genomic_DNA"/>
</dbReference>
<feature type="region of interest" description="Disordered" evidence="4">
    <location>
        <begin position="30"/>
        <end position="70"/>
    </location>
</feature>
<organism evidence="8 9">
    <name type="scientific">Vitreoscilla massiliensis</name>
    <dbReference type="NCBI Taxonomy" id="1689272"/>
    <lineage>
        <taxon>Bacteria</taxon>
        <taxon>Pseudomonadati</taxon>
        <taxon>Pseudomonadota</taxon>
        <taxon>Betaproteobacteria</taxon>
        <taxon>Neisseriales</taxon>
        <taxon>Neisseriaceae</taxon>
        <taxon>Vitreoscilla</taxon>
    </lineage>
</organism>
<feature type="signal peptide" evidence="5">
    <location>
        <begin position="1"/>
        <end position="22"/>
    </location>
</feature>